<dbReference type="Proteomes" id="UP000178082">
    <property type="component" value="Unassembled WGS sequence"/>
</dbReference>
<feature type="domain" description="RNA-binding S4" evidence="9">
    <location>
        <begin position="99"/>
        <end position="163"/>
    </location>
</feature>
<dbReference type="PROSITE" id="PS50889">
    <property type="entry name" value="S4"/>
    <property type="match status" value="1"/>
</dbReference>
<dbReference type="InterPro" id="IPR005709">
    <property type="entry name" value="Ribosomal_uS4_bac-type"/>
</dbReference>
<name>A0A1F7SNA3_9BACT</name>
<dbReference type="FunFam" id="3.10.290.10:FF:000001">
    <property type="entry name" value="30S ribosomal protein S4"/>
    <property type="match status" value="1"/>
</dbReference>
<evidence type="ECO:0000256" key="3">
    <source>
        <dbReference type="ARBA" id="ARBA00022884"/>
    </source>
</evidence>
<dbReference type="SMART" id="SM00363">
    <property type="entry name" value="S4"/>
    <property type="match status" value="1"/>
</dbReference>
<dbReference type="InterPro" id="IPR036986">
    <property type="entry name" value="S4_RNA-bd_sf"/>
</dbReference>
<comment type="caution">
    <text evidence="11">The sequence shown here is derived from an EMBL/GenBank/DDBJ whole genome shotgun (WGS) entry which is preliminary data.</text>
</comment>
<dbReference type="SMART" id="SM01390">
    <property type="entry name" value="Ribosomal_S4"/>
    <property type="match status" value="1"/>
</dbReference>
<dbReference type="Gene3D" id="3.10.290.10">
    <property type="entry name" value="RNA-binding S4 domain"/>
    <property type="match status" value="1"/>
</dbReference>
<protein>
    <recommendedName>
        <fullName evidence="6 7">Small ribosomal subunit protein uS4</fullName>
    </recommendedName>
</protein>
<keyword evidence="2 7" id="KW-0699">rRNA-binding</keyword>
<comment type="function">
    <text evidence="7">One of the primary rRNA binding proteins, it binds directly to 16S rRNA where it nucleates assembly of the body of the 30S subunit.</text>
</comment>
<dbReference type="GO" id="GO:0042274">
    <property type="term" value="P:ribosomal small subunit biogenesis"/>
    <property type="evidence" value="ECO:0007669"/>
    <property type="project" value="TreeGrafter"/>
</dbReference>
<proteinExistence type="inferred from homology"/>
<evidence type="ECO:0000256" key="5">
    <source>
        <dbReference type="ARBA" id="ARBA00023274"/>
    </source>
</evidence>
<dbReference type="GO" id="GO:0015935">
    <property type="term" value="C:small ribosomal subunit"/>
    <property type="evidence" value="ECO:0007669"/>
    <property type="project" value="InterPro"/>
</dbReference>
<dbReference type="GO" id="GO:0003735">
    <property type="term" value="F:structural constituent of ribosome"/>
    <property type="evidence" value="ECO:0007669"/>
    <property type="project" value="InterPro"/>
</dbReference>
<dbReference type="Pfam" id="PF00163">
    <property type="entry name" value="Ribosomal_S4"/>
    <property type="match status" value="1"/>
</dbReference>
<evidence type="ECO:0000256" key="8">
    <source>
        <dbReference type="RuleBase" id="RU003699"/>
    </source>
</evidence>
<dbReference type="PANTHER" id="PTHR11831">
    <property type="entry name" value="30S 40S RIBOSOMAL PROTEIN"/>
    <property type="match status" value="1"/>
</dbReference>
<keyword evidence="4 7" id="KW-0689">Ribosomal protein</keyword>
<evidence type="ECO:0000256" key="6">
    <source>
        <dbReference type="ARBA" id="ARBA00035254"/>
    </source>
</evidence>
<evidence type="ECO:0000259" key="9">
    <source>
        <dbReference type="SMART" id="SM00363"/>
    </source>
</evidence>
<comment type="similarity">
    <text evidence="1 7 8">Belongs to the universal ribosomal protein uS4 family.</text>
</comment>
<dbReference type="PANTHER" id="PTHR11831:SF4">
    <property type="entry name" value="SMALL RIBOSOMAL SUBUNIT PROTEIN US4M"/>
    <property type="match status" value="1"/>
</dbReference>
<dbReference type="GO" id="GO:0019843">
    <property type="term" value="F:rRNA binding"/>
    <property type="evidence" value="ECO:0007669"/>
    <property type="project" value="UniProtKB-UniRule"/>
</dbReference>
<dbReference type="STRING" id="1817883.A3G31_03895"/>
<dbReference type="InterPro" id="IPR002942">
    <property type="entry name" value="S4_RNA-bd"/>
</dbReference>
<dbReference type="Gene3D" id="1.10.1050.10">
    <property type="entry name" value="Ribosomal Protein S4 Delta 41, Chain A, domain 1"/>
    <property type="match status" value="1"/>
</dbReference>
<evidence type="ECO:0000256" key="7">
    <source>
        <dbReference type="HAMAP-Rule" id="MF_01306"/>
    </source>
</evidence>
<gene>
    <name evidence="7" type="primary">rpsD</name>
    <name evidence="11" type="ORF">A3G31_03895</name>
</gene>
<dbReference type="CDD" id="cd00165">
    <property type="entry name" value="S4"/>
    <property type="match status" value="1"/>
</dbReference>
<comment type="subunit">
    <text evidence="7">Part of the 30S ribosomal subunit. Contacts protein S5. The interaction surface between S4 and S5 is involved in control of translational fidelity.</text>
</comment>
<organism evidence="11 12">
    <name type="scientific">Candidatus Schekmanbacteria bacterium RIFCSPLOWO2_12_FULL_38_15</name>
    <dbReference type="NCBI Taxonomy" id="1817883"/>
    <lineage>
        <taxon>Bacteria</taxon>
        <taxon>Candidatus Schekmaniibacteriota</taxon>
    </lineage>
</organism>
<accession>A0A1F7SNA3</accession>
<evidence type="ECO:0000256" key="1">
    <source>
        <dbReference type="ARBA" id="ARBA00007465"/>
    </source>
</evidence>
<dbReference type="SUPFAM" id="SSF55174">
    <property type="entry name" value="Alpha-L RNA-binding motif"/>
    <property type="match status" value="1"/>
</dbReference>
<dbReference type="EMBL" id="MGDI01000009">
    <property type="protein sequence ID" value="OGL54684.1"/>
    <property type="molecule type" value="Genomic_DNA"/>
</dbReference>
<feature type="domain" description="Small ribosomal subunit protein uS4 N-terminal" evidence="10">
    <location>
        <begin position="3"/>
        <end position="98"/>
    </location>
</feature>
<dbReference type="GO" id="GO:0006412">
    <property type="term" value="P:translation"/>
    <property type="evidence" value="ECO:0007669"/>
    <property type="project" value="UniProtKB-UniRule"/>
</dbReference>
<dbReference type="InterPro" id="IPR001912">
    <property type="entry name" value="Ribosomal_uS4_N"/>
</dbReference>
<dbReference type="Pfam" id="PF01479">
    <property type="entry name" value="S4"/>
    <property type="match status" value="1"/>
</dbReference>
<dbReference type="NCBIfam" id="TIGR01017">
    <property type="entry name" value="rpsD_bact"/>
    <property type="match status" value="1"/>
</dbReference>
<comment type="function">
    <text evidence="7">With S5 and S12 plays an important role in translational accuracy.</text>
</comment>
<evidence type="ECO:0000313" key="12">
    <source>
        <dbReference type="Proteomes" id="UP000178082"/>
    </source>
</evidence>
<dbReference type="NCBIfam" id="NF003717">
    <property type="entry name" value="PRK05327.1"/>
    <property type="match status" value="1"/>
</dbReference>
<reference evidence="11 12" key="1">
    <citation type="journal article" date="2016" name="Nat. Commun.">
        <title>Thousands of microbial genomes shed light on interconnected biogeochemical processes in an aquifer system.</title>
        <authorList>
            <person name="Anantharaman K."/>
            <person name="Brown C.T."/>
            <person name="Hug L.A."/>
            <person name="Sharon I."/>
            <person name="Castelle C.J."/>
            <person name="Probst A.J."/>
            <person name="Thomas B.C."/>
            <person name="Singh A."/>
            <person name="Wilkins M.J."/>
            <person name="Karaoz U."/>
            <person name="Brodie E.L."/>
            <person name="Williams K.H."/>
            <person name="Hubbard S.S."/>
            <person name="Banfield J.F."/>
        </authorList>
    </citation>
    <scope>NUCLEOTIDE SEQUENCE [LARGE SCALE GENOMIC DNA]</scope>
</reference>
<dbReference type="HAMAP" id="MF_01306_B">
    <property type="entry name" value="Ribosomal_uS4_B"/>
    <property type="match status" value="1"/>
</dbReference>
<sequence length="209" mass="24485">MARYRESVCRHCRREGIKLFLKSERCYTEKCAFEKRSYAPGQHGQSRRSKPSDYRMQLREKQKVKRIYGVLERQFRKYFQIADREKGITGENLLNILERRLDNIVYRLNFAGSRKQARQLITHGHFMVNGKKVDIPSFLVKKGDAIEVKEKSKNLSAILSSLELVKKNPPPSWLISNIDKLEGRIAAMPNRAEIQLPINEKFIVEIYSK</sequence>
<keyword evidence="5 7" id="KW-0687">Ribonucleoprotein</keyword>
<dbReference type="InterPro" id="IPR022801">
    <property type="entry name" value="Ribosomal_uS4"/>
</dbReference>
<evidence type="ECO:0000259" key="10">
    <source>
        <dbReference type="SMART" id="SM01390"/>
    </source>
</evidence>
<dbReference type="FunFam" id="1.10.1050.10:FF:000001">
    <property type="entry name" value="30S ribosomal protein S4"/>
    <property type="match status" value="1"/>
</dbReference>
<dbReference type="PROSITE" id="PS00632">
    <property type="entry name" value="RIBOSOMAL_S4"/>
    <property type="match status" value="1"/>
</dbReference>
<evidence type="ECO:0000256" key="4">
    <source>
        <dbReference type="ARBA" id="ARBA00022980"/>
    </source>
</evidence>
<dbReference type="InterPro" id="IPR018079">
    <property type="entry name" value="Ribosomal_uS4_CS"/>
</dbReference>
<evidence type="ECO:0000313" key="11">
    <source>
        <dbReference type="EMBL" id="OGL54684.1"/>
    </source>
</evidence>
<evidence type="ECO:0000256" key="2">
    <source>
        <dbReference type="ARBA" id="ARBA00022730"/>
    </source>
</evidence>
<dbReference type="AlphaFoldDB" id="A0A1F7SNA3"/>
<keyword evidence="3 7" id="KW-0694">RNA-binding</keyword>